<keyword evidence="3" id="KW-1185">Reference proteome</keyword>
<organism evidence="2 3">
    <name type="scientific">Congregibacter brevis</name>
    <dbReference type="NCBI Taxonomy" id="3081201"/>
    <lineage>
        <taxon>Bacteria</taxon>
        <taxon>Pseudomonadati</taxon>
        <taxon>Pseudomonadota</taxon>
        <taxon>Gammaproteobacteria</taxon>
        <taxon>Cellvibrionales</taxon>
        <taxon>Halieaceae</taxon>
        <taxon>Congregibacter</taxon>
    </lineage>
</organism>
<dbReference type="InterPro" id="IPR029401">
    <property type="entry name" value="Nudix_N"/>
</dbReference>
<evidence type="ECO:0000313" key="2">
    <source>
        <dbReference type="EMBL" id="WOJ95953.1"/>
    </source>
</evidence>
<gene>
    <name evidence="2" type="ORF">R0137_11945</name>
</gene>
<dbReference type="GO" id="GO:0016787">
    <property type="term" value="F:hydrolase activity"/>
    <property type="evidence" value="ECO:0007669"/>
    <property type="project" value="UniProtKB-KW"/>
</dbReference>
<dbReference type="SUPFAM" id="SSF55811">
    <property type="entry name" value="Nudix"/>
    <property type="match status" value="1"/>
</dbReference>
<dbReference type="Proteomes" id="UP001626549">
    <property type="component" value="Chromosome"/>
</dbReference>
<dbReference type="CDD" id="cd04511">
    <property type="entry name" value="NUDIX_Hydrolase"/>
    <property type="match status" value="1"/>
</dbReference>
<dbReference type="Pfam" id="PF00293">
    <property type="entry name" value="NUDIX"/>
    <property type="match status" value="1"/>
</dbReference>
<evidence type="ECO:0000259" key="1">
    <source>
        <dbReference type="PROSITE" id="PS51462"/>
    </source>
</evidence>
<dbReference type="InterPro" id="IPR015797">
    <property type="entry name" value="NUDIX_hydrolase-like_dom_sf"/>
</dbReference>
<name>A0ABZ0I8V8_9GAMM</name>
<dbReference type="PANTHER" id="PTHR43222">
    <property type="entry name" value="NUDIX HYDROLASE 23"/>
    <property type="match status" value="1"/>
</dbReference>
<dbReference type="PROSITE" id="PS51462">
    <property type="entry name" value="NUDIX"/>
    <property type="match status" value="1"/>
</dbReference>
<dbReference type="InterPro" id="IPR000086">
    <property type="entry name" value="NUDIX_hydrolase_dom"/>
</dbReference>
<dbReference type="RefSeq" id="WP_407326644.1">
    <property type="nucleotide sequence ID" value="NZ_CP136865.1"/>
</dbReference>
<dbReference type="Pfam" id="PF14803">
    <property type="entry name" value="Zn_ribbon_Nudix"/>
    <property type="match status" value="1"/>
</dbReference>
<dbReference type="Gene3D" id="2.20.70.10">
    <property type="match status" value="1"/>
</dbReference>
<protein>
    <submittedName>
        <fullName evidence="2">NUDIX hydrolase</fullName>
        <ecNumber evidence="2">3.6.-.-</ecNumber>
    </submittedName>
</protein>
<sequence length="183" mass="21389">MKFCSECAGSISFRIPEDDDRDRYVCDDCGVIHYINPRVIVGCLPVYEDKVLLCKRAIEPRYGYWTLPAGFMENGETTEEGAARETWEEARARVSNQHLYRVFDVPYISQVYMFYRCTLDDGRFGVGPESLETALYSEQEIPWDDIAFPVVRETLKAFFEDRRRDDYPIAVKPIRFKRPPKTD</sequence>
<dbReference type="EC" id="3.6.-.-" evidence="2"/>
<accession>A0ABZ0I8V8</accession>
<reference evidence="2 3" key="1">
    <citation type="submission" date="2023-10" db="EMBL/GenBank/DDBJ databases">
        <title>Two novel species belonging to the OM43/NOR5 clade.</title>
        <authorList>
            <person name="Park M."/>
        </authorList>
    </citation>
    <scope>NUCLEOTIDE SEQUENCE [LARGE SCALE GENOMIC DNA]</scope>
    <source>
        <strain evidence="2 3">IMCC45268</strain>
    </source>
</reference>
<feature type="domain" description="Nudix hydrolase" evidence="1">
    <location>
        <begin position="36"/>
        <end position="159"/>
    </location>
</feature>
<dbReference type="PANTHER" id="PTHR43222:SF2">
    <property type="entry name" value="NUDIX HYDROLASE 23, CHLOROPLASTIC"/>
    <property type="match status" value="1"/>
</dbReference>
<proteinExistence type="predicted"/>
<dbReference type="EMBL" id="CP136865">
    <property type="protein sequence ID" value="WOJ95953.1"/>
    <property type="molecule type" value="Genomic_DNA"/>
</dbReference>
<dbReference type="Gene3D" id="3.90.79.10">
    <property type="entry name" value="Nucleoside Triphosphate Pyrophosphohydrolase"/>
    <property type="match status" value="1"/>
</dbReference>
<keyword evidence="2" id="KW-0378">Hydrolase</keyword>
<evidence type="ECO:0000313" key="3">
    <source>
        <dbReference type="Proteomes" id="UP001626549"/>
    </source>
</evidence>